<proteinExistence type="predicted"/>
<sequence length="186" mass="20983">MYKKKGVVKNIVFVIIIGLLIIPTTRQQIQIGLQTVIAKLSPSINKATDVKLVSSYDWNLKDLEGNSYRLNEAKGKVLLVNMWATWCPPCIAEMPSLQALYNDYGGKIEFILVSNESQDVIASFLKKKNYNFKAYSPLTVPPTTFKVKSIPRTFLIDKEGKIIIDESGAANWNSKKVRETIDELLK</sequence>
<dbReference type="EMBL" id="MSCK01000001">
    <property type="protein sequence ID" value="PQJ73026.1"/>
    <property type="molecule type" value="Genomic_DNA"/>
</dbReference>
<dbReference type="CDD" id="cd02966">
    <property type="entry name" value="TlpA_like_family"/>
    <property type="match status" value="1"/>
</dbReference>
<dbReference type="PROSITE" id="PS51352">
    <property type="entry name" value="THIOREDOXIN_2"/>
    <property type="match status" value="1"/>
</dbReference>
<name>A0A2P6CDQ2_9FLAO</name>
<dbReference type="InterPro" id="IPR000866">
    <property type="entry name" value="AhpC/TSA"/>
</dbReference>
<dbReference type="GO" id="GO:0016209">
    <property type="term" value="F:antioxidant activity"/>
    <property type="evidence" value="ECO:0007669"/>
    <property type="project" value="InterPro"/>
</dbReference>
<dbReference type="AlphaFoldDB" id="A0A2P6CDQ2"/>
<dbReference type="InterPro" id="IPR050553">
    <property type="entry name" value="Thioredoxin_ResA/DsbE_sf"/>
</dbReference>
<dbReference type="Gene3D" id="3.40.30.10">
    <property type="entry name" value="Glutaredoxin"/>
    <property type="match status" value="1"/>
</dbReference>
<evidence type="ECO:0000313" key="2">
    <source>
        <dbReference type="EMBL" id="PQJ73026.1"/>
    </source>
</evidence>
<keyword evidence="3" id="KW-1185">Reference proteome</keyword>
<dbReference type="OrthoDB" id="9815205at2"/>
<comment type="caution">
    <text evidence="2">The sequence shown here is derived from an EMBL/GenBank/DDBJ whole genome shotgun (WGS) entry which is preliminary data.</text>
</comment>
<feature type="domain" description="Thioredoxin" evidence="1">
    <location>
        <begin position="29"/>
        <end position="186"/>
    </location>
</feature>
<dbReference type="PANTHER" id="PTHR42852:SF17">
    <property type="entry name" value="THIOREDOXIN-LIKE PROTEIN HI_1115"/>
    <property type="match status" value="1"/>
</dbReference>
<accession>A0A2P6CDQ2</accession>
<dbReference type="Pfam" id="PF00578">
    <property type="entry name" value="AhpC-TSA"/>
    <property type="match status" value="1"/>
</dbReference>
<evidence type="ECO:0000259" key="1">
    <source>
        <dbReference type="PROSITE" id="PS51352"/>
    </source>
</evidence>
<gene>
    <name evidence="2" type="ORF">BTO14_07045</name>
</gene>
<protein>
    <submittedName>
        <fullName evidence="2">Thiol-disulfide oxidoreductase</fullName>
    </submittedName>
</protein>
<dbReference type="RefSeq" id="WP_105048692.1">
    <property type="nucleotide sequence ID" value="NZ_CP150661.1"/>
</dbReference>
<dbReference type="PANTHER" id="PTHR42852">
    <property type="entry name" value="THIOL:DISULFIDE INTERCHANGE PROTEIN DSBE"/>
    <property type="match status" value="1"/>
</dbReference>
<dbReference type="InterPro" id="IPR036249">
    <property type="entry name" value="Thioredoxin-like_sf"/>
</dbReference>
<evidence type="ECO:0000313" key="3">
    <source>
        <dbReference type="Proteomes" id="UP000247345"/>
    </source>
</evidence>
<dbReference type="InterPro" id="IPR013766">
    <property type="entry name" value="Thioredoxin_domain"/>
</dbReference>
<reference evidence="2 3" key="1">
    <citation type="submission" date="2016-12" db="EMBL/GenBank/DDBJ databases">
        <title>Trade-off between light-utilization and light-protection in marine flavobacteria.</title>
        <authorList>
            <person name="Kumagai Y."/>
            <person name="Yoshizawa S."/>
            <person name="Kogure K."/>
            <person name="Iwasaki W."/>
        </authorList>
    </citation>
    <scope>NUCLEOTIDE SEQUENCE [LARGE SCALE GENOMIC DNA]</scope>
    <source>
        <strain evidence="2 3">KCTC 12100</strain>
    </source>
</reference>
<dbReference type="SUPFAM" id="SSF52833">
    <property type="entry name" value="Thioredoxin-like"/>
    <property type="match status" value="1"/>
</dbReference>
<dbReference type="Proteomes" id="UP000247345">
    <property type="component" value="Unassembled WGS sequence"/>
</dbReference>
<dbReference type="GO" id="GO:0016491">
    <property type="term" value="F:oxidoreductase activity"/>
    <property type="evidence" value="ECO:0007669"/>
    <property type="project" value="InterPro"/>
</dbReference>
<organism evidence="2 3">
    <name type="scientific">Polaribacter butkevichii</name>
    <dbReference type="NCBI Taxonomy" id="218490"/>
    <lineage>
        <taxon>Bacteria</taxon>
        <taxon>Pseudomonadati</taxon>
        <taxon>Bacteroidota</taxon>
        <taxon>Flavobacteriia</taxon>
        <taxon>Flavobacteriales</taxon>
        <taxon>Flavobacteriaceae</taxon>
    </lineage>
</organism>